<dbReference type="Gene3D" id="3.40.50.1820">
    <property type="entry name" value="alpha/beta hydrolase"/>
    <property type="match status" value="1"/>
</dbReference>
<dbReference type="SUPFAM" id="SSF53474">
    <property type="entry name" value="alpha/beta-Hydrolases"/>
    <property type="match status" value="1"/>
</dbReference>
<comment type="caution">
    <text evidence="1">The sequence shown here is derived from an EMBL/GenBank/DDBJ whole genome shotgun (WGS) entry which is preliminary data.</text>
</comment>
<proteinExistence type="predicted"/>
<sequence>MEERKAVTRRVVGSLFDPGWIQARPERFEQLVDNATNALSVRPHAVIAKQGAALQKFKFDHLLSKIPEDVQILVVHGKLDQVIPYHCGEEIVKNIPRARFVEVGPDPGQVPSLDYGHYWYEYFDISNWYDVMHSFVSTIPELHAVM</sequence>
<evidence type="ECO:0000313" key="1">
    <source>
        <dbReference type="EMBL" id="KAJ2935756.1"/>
    </source>
</evidence>
<keyword evidence="2" id="KW-1185">Reference proteome</keyword>
<gene>
    <name evidence="1" type="ORF">H1R20_g1339</name>
</gene>
<reference evidence="1" key="1">
    <citation type="submission" date="2022-06" db="EMBL/GenBank/DDBJ databases">
        <title>Genome Sequence of Candolleomyces eurysporus.</title>
        <authorList>
            <person name="Buettner E."/>
        </authorList>
    </citation>
    <scope>NUCLEOTIDE SEQUENCE</scope>
    <source>
        <strain evidence="1">VTCC 930004</strain>
    </source>
</reference>
<evidence type="ECO:0000313" key="2">
    <source>
        <dbReference type="Proteomes" id="UP001140091"/>
    </source>
</evidence>
<accession>A0A9W8JHB2</accession>
<dbReference type="Proteomes" id="UP001140091">
    <property type="component" value="Unassembled WGS sequence"/>
</dbReference>
<dbReference type="OrthoDB" id="8119704at2759"/>
<dbReference type="AlphaFoldDB" id="A0A9W8JHB2"/>
<organism evidence="1 2">
    <name type="scientific">Candolleomyces eurysporus</name>
    <dbReference type="NCBI Taxonomy" id="2828524"/>
    <lineage>
        <taxon>Eukaryota</taxon>
        <taxon>Fungi</taxon>
        <taxon>Dikarya</taxon>
        <taxon>Basidiomycota</taxon>
        <taxon>Agaricomycotina</taxon>
        <taxon>Agaricomycetes</taxon>
        <taxon>Agaricomycetidae</taxon>
        <taxon>Agaricales</taxon>
        <taxon>Agaricineae</taxon>
        <taxon>Psathyrellaceae</taxon>
        <taxon>Candolleomyces</taxon>
    </lineage>
</organism>
<dbReference type="EMBL" id="JANBPK010000346">
    <property type="protein sequence ID" value="KAJ2935756.1"/>
    <property type="molecule type" value="Genomic_DNA"/>
</dbReference>
<name>A0A9W8JHB2_9AGAR</name>
<feature type="non-terminal residue" evidence="1">
    <location>
        <position position="1"/>
    </location>
</feature>
<protein>
    <submittedName>
        <fullName evidence="1">Uncharacterized protein</fullName>
    </submittedName>
</protein>
<dbReference type="InterPro" id="IPR029058">
    <property type="entry name" value="AB_hydrolase_fold"/>
</dbReference>